<dbReference type="Proteomes" id="UP001438707">
    <property type="component" value="Unassembled WGS sequence"/>
</dbReference>
<proteinExistence type="predicted"/>
<keyword evidence="2" id="KW-1185">Reference proteome</keyword>
<dbReference type="AlphaFoldDB" id="A0AAW1RPS6"/>
<gene>
    <name evidence="1" type="ORF">WJX74_004494</name>
</gene>
<evidence type="ECO:0000313" key="2">
    <source>
        <dbReference type="Proteomes" id="UP001438707"/>
    </source>
</evidence>
<protein>
    <submittedName>
        <fullName evidence="1">Uncharacterized protein</fullName>
    </submittedName>
</protein>
<organism evidence="1 2">
    <name type="scientific">Apatococcus lobatus</name>
    <dbReference type="NCBI Taxonomy" id="904363"/>
    <lineage>
        <taxon>Eukaryota</taxon>
        <taxon>Viridiplantae</taxon>
        <taxon>Chlorophyta</taxon>
        <taxon>core chlorophytes</taxon>
        <taxon>Trebouxiophyceae</taxon>
        <taxon>Chlorellales</taxon>
        <taxon>Chlorellaceae</taxon>
        <taxon>Apatococcus</taxon>
    </lineage>
</organism>
<name>A0AAW1RPS6_9CHLO</name>
<reference evidence="1 2" key="1">
    <citation type="journal article" date="2024" name="Nat. Commun.">
        <title>Phylogenomics reveals the evolutionary origins of lichenization in chlorophyte algae.</title>
        <authorList>
            <person name="Puginier C."/>
            <person name="Libourel C."/>
            <person name="Otte J."/>
            <person name="Skaloud P."/>
            <person name="Haon M."/>
            <person name="Grisel S."/>
            <person name="Petersen M."/>
            <person name="Berrin J.G."/>
            <person name="Delaux P.M."/>
            <person name="Dal Grande F."/>
            <person name="Keller J."/>
        </authorList>
    </citation>
    <scope>NUCLEOTIDE SEQUENCE [LARGE SCALE GENOMIC DNA]</scope>
    <source>
        <strain evidence="1 2">SAG 2145</strain>
    </source>
</reference>
<sequence>MQRTISSEVGSSALYSLSRAWSSGSGSSTVQKFEDALAGGLQQVFGARMQSTAAVDAAAEPLVSRAQPARPDVIRTQGAAVPAAGTRSIHSSIAQPEKEAPAPVIGTRDTCYHSAPACIDITAERRAAAEAQMTWEAYIKLHKNNSC</sequence>
<comment type="caution">
    <text evidence="1">The sequence shown here is derived from an EMBL/GenBank/DDBJ whole genome shotgun (WGS) entry which is preliminary data.</text>
</comment>
<evidence type="ECO:0000313" key="1">
    <source>
        <dbReference type="EMBL" id="KAK9835625.1"/>
    </source>
</evidence>
<dbReference type="EMBL" id="JALJOS010000008">
    <property type="protein sequence ID" value="KAK9835625.1"/>
    <property type="molecule type" value="Genomic_DNA"/>
</dbReference>
<accession>A0AAW1RPS6</accession>